<evidence type="ECO:0000259" key="1">
    <source>
        <dbReference type="PROSITE" id="PS51729"/>
    </source>
</evidence>
<dbReference type="InterPro" id="IPR016181">
    <property type="entry name" value="Acyl_CoA_acyltransferase"/>
</dbReference>
<gene>
    <name evidence="2" type="ORF">GCM10022262_02100</name>
</gene>
<accession>A0ABP8EPM4</accession>
<evidence type="ECO:0000313" key="2">
    <source>
        <dbReference type="EMBL" id="GAA4285851.1"/>
    </source>
</evidence>
<dbReference type="InterPro" id="IPR045057">
    <property type="entry name" value="Gcn5-rel_NAT"/>
</dbReference>
<keyword evidence="3" id="KW-1185">Reference proteome</keyword>
<dbReference type="Pfam" id="PF14542">
    <property type="entry name" value="Acetyltransf_CG"/>
    <property type="match status" value="1"/>
</dbReference>
<name>A0ABP8EPM4_9MICO</name>
<protein>
    <recommendedName>
        <fullName evidence="1">N-acetyltransferase domain-containing protein</fullName>
    </recommendedName>
</protein>
<dbReference type="PANTHER" id="PTHR31435:SF10">
    <property type="entry name" value="BSR4717 PROTEIN"/>
    <property type="match status" value="1"/>
</dbReference>
<dbReference type="Gene3D" id="3.40.630.30">
    <property type="match status" value="1"/>
</dbReference>
<proteinExistence type="predicted"/>
<dbReference type="PANTHER" id="PTHR31435">
    <property type="entry name" value="PROTEIN NATD1"/>
    <property type="match status" value="1"/>
</dbReference>
<feature type="domain" description="N-acetyltransferase" evidence="1">
    <location>
        <begin position="55"/>
        <end position="141"/>
    </location>
</feature>
<sequence length="155" mass="16672">MATTLIMAIRTGPEGCAGGPAPRIHRPATAPLPRGRRRFRNGAARSVVAARMETSLRAGENRFEILVEGDVVGVAEFLDDGGRRIFHHTRVDDAMAGKGLAGRLVGHALDETRKEGRRIVPVCSYVNAYVGRHDEYADAVDPATEADGDLVEARA</sequence>
<organism evidence="2 3">
    <name type="scientific">Georgenia daeguensis</name>
    <dbReference type="NCBI Taxonomy" id="908355"/>
    <lineage>
        <taxon>Bacteria</taxon>
        <taxon>Bacillati</taxon>
        <taxon>Actinomycetota</taxon>
        <taxon>Actinomycetes</taxon>
        <taxon>Micrococcales</taxon>
        <taxon>Bogoriellaceae</taxon>
        <taxon>Georgenia</taxon>
    </lineage>
</organism>
<comment type="caution">
    <text evidence="2">The sequence shown here is derived from an EMBL/GenBank/DDBJ whole genome shotgun (WGS) entry which is preliminary data.</text>
</comment>
<dbReference type="SUPFAM" id="SSF55729">
    <property type="entry name" value="Acyl-CoA N-acyltransferases (Nat)"/>
    <property type="match status" value="1"/>
</dbReference>
<dbReference type="PROSITE" id="PS51729">
    <property type="entry name" value="GNAT_YJDJ"/>
    <property type="match status" value="1"/>
</dbReference>
<dbReference type="EMBL" id="BAABBA010000001">
    <property type="protein sequence ID" value="GAA4285851.1"/>
    <property type="molecule type" value="Genomic_DNA"/>
</dbReference>
<evidence type="ECO:0000313" key="3">
    <source>
        <dbReference type="Proteomes" id="UP001499841"/>
    </source>
</evidence>
<dbReference type="InterPro" id="IPR031165">
    <property type="entry name" value="GNAT_YJDJ"/>
</dbReference>
<reference evidence="3" key="1">
    <citation type="journal article" date="2019" name="Int. J. Syst. Evol. Microbiol.">
        <title>The Global Catalogue of Microorganisms (GCM) 10K type strain sequencing project: providing services to taxonomists for standard genome sequencing and annotation.</title>
        <authorList>
            <consortium name="The Broad Institute Genomics Platform"/>
            <consortium name="The Broad Institute Genome Sequencing Center for Infectious Disease"/>
            <person name="Wu L."/>
            <person name="Ma J."/>
        </authorList>
    </citation>
    <scope>NUCLEOTIDE SEQUENCE [LARGE SCALE GENOMIC DNA]</scope>
    <source>
        <strain evidence="3">JCM 17459</strain>
    </source>
</reference>
<dbReference type="Proteomes" id="UP001499841">
    <property type="component" value="Unassembled WGS sequence"/>
</dbReference>